<keyword evidence="2" id="KW-1185">Reference proteome</keyword>
<dbReference type="AlphaFoldDB" id="A0AAD3RZT5"/>
<name>A0AAD3RZT5_NEPGR</name>
<gene>
    <name evidence="1" type="ORF">Nepgr_003602</name>
</gene>
<evidence type="ECO:0000313" key="2">
    <source>
        <dbReference type="Proteomes" id="UP001279734"/>
    </source>
</evidence>
<dbReference type="EMBL" id="BSYO01000003">
    <property type="protein sequence ID" value="GMH01763.1"/>
    <property type="molecule type" value="Genomic_DNA"/>
</dbReference>
<evidence type="ECO:0000313" key="1">
    <source>
        <dbReference type="EMBL" id="GMH01763.1"/>
    </source>
</evidence>
<accession>A0AAD3RZT5</accession>
<organism evidence="1 2">
    <name type="scientific">Nepenthes gracilis</name>
    <name type="common">Slender pitcher plant</name>
    <dbReference type="NCBI Taxonomy" id="150966"/>
    <lineage>
        <taxon>Eukaryota</taxon>
        <taxon>Viridiplantae</taxon>
        <taxon>Streptophyta</taxon>
        <taxon>Embryophyta</taxon>
        <taxon>Tracheophyta</taxon>
        <taxon>Spermatophyta</taxon>
        <taxon>Magnoliopsida</taxon>
        <taxon>eudicotyledons</taxon>
        <taxon>Gunneridae</taxon>
        <taxon>Pentapetalae</taxon>
        <taxon>Caryophyllales</taxon>
        <taxon>Nepenthaceae</taxon>
        <taxon>Nepenthes</taxon>
    </lineage>
</organism>
<sequence>MARVGKDLRGLGVILEGSVSRLACERQRKVGELATICGELQALFRKSPLGAIDEGLCAPVSSRTGAEERGAFLLHGIVQQ</sequence>
<dbReference type="Proteomes" id="UP001279734">
    <property type="component" value="Unassembled WGS sequence"/>
</dbReference>
<protein>
    <submittedName>
        <fullName evidence="1">Uncharacterized protein</fullName>
    </submittedName>
</protein>
<proteinExistence type="predicted"/>
<reference evidence="1" key="1">
    <citation type="submission" date="2023-05" db="EMBL/GenBank/DDBJ databases">
        <title>Nepenthes gracilis genome sequencing.</title>
        <authorList>
            <person name="Fukushima K."/>
        </authorList>
    </citation>
    <scope>NUCLEOTIDE SEQUENCE</scope>
    <source>
        <strain evidence="1">SING2019-196</strain>
    </source>
</reference>
<comment type="caution">
    <text evidence="1">The sequence shown here is derived from an EMBL/GenBank/DDBJ whole genome shotgun (WGS) entry which is preliminary data.</text>
</comment>